<feature type="transmembrane region" description="Helical" evidence="9">
    <location>
        <begin position="25"/>
        <end position="47"/>
    </location>
</feature>
<feature type="transmembrane region" description="Helical" evidence="9">
    <location>
        <begin position="68"/>
        <end position="92"/>
    </location>
</feature>
<dbReference type="KEGG" id="tpi:TREPR_3340"/>
<feature type="transmembrane region" description="Helical" evidence="9">
    <location>
        <begin position="98"/>
        <end position="120"/>
    </location>
</feature>
<dbReference type="InterPro" id="IPR010065">
    <property type="entry name" value="AA_ABC_transptr_permease_3TM"/>
</dbReference>
<feature type="transmembrane region" description="Helical" evidence="9">
    <location>
        <begin position="141"/>
        <end position="166"/>
    </location>
</feature>
<feature type="domain" description="ABC transmembrane type-1" evidence="10">
    <location>
        <begin position="21"/>
        <end position="216"/>
    </location>
</feature>
<evidence type="ECO:0000313" key="12">
    <source>
        <dbReference type="Proteomes" id="UP000009223"/>
    </source>
</evidence>
<evidence type="ECO:0000256" key="6">
    <source>
        <dbReference type="ARBA" id="ARBA00022970"/>
    </source>
</evidence>
<organism evidence="11 12">
    <name type="scientific">Treponema primitia (strain ATCC BAA-887 / DSM 12427 / ZAS-2)</name>
    <dbReference type="NCBI Taxonomy" id="545694"/>
    <lineage>
        <taxon>Bacteria</taxon>
        <taxon>Pseudomonadati</taxon>
        <taxon>Spirochaetota</taxon>
        <taxon>Spirochaetia</taxon>
        <taxon>Spirochaetales</taxon>
        <taxon>Treponemataceae</taxon>
        <taxon>Treponema</taxon>
    </lineage>
</organism>
<dbReference type="NCBIfam" id="TIGR01726">
    <property type="entry name" value="HEQRo_perm_3TM"/>
    <property type="match status" value="1"/>
</dbReference>
<dbReference type="eggNOG" id="COG0765">
    <property type="taxonomic scope" value="Bacteria"/>
</dbReference>
<gene>
    <name evidence="11" type="ordered locus">TREPR_3340</name>
</gene>
<dbReference type="HOGENOM" id="CLU_019602_1_4_12"/>
<keyword evidence="6" id="KW-0029">Amino-acid transport</keyword>
<evidence type="ECO:0000256" key="7">
    <source>
        <dbReference type="ARBA" id="ARBA00022989"/>
    </source>
</evidence>
<keyword evidence="4" id="KW-1003">Cell membrane</keyword>
<reference evidence="11 12" key="2">
    <citation type="journal article" date="2011" name="ISME J.">
        <title>RNA-seq reveals cooperative metabolic interactions between two termite-gut spirochete species in co-culture.</title>
        <authorList>
            <person name="Rosenthal A.Z."/>
            <person name="Matson E.G."/>
            <person name="Eldar A."/>
            <person name="Leadbetter J.R."/>
        </authorList>
    </citation>
    <scope>NUCLEOTIDE SEQUENCE [LARGE SCALE GENOMIC DNA]</scope>
    <source>
        <strain evidence="12">ATCC BAA-887 / DSM 12427 / ZAS-2</strain>
    </source>
</reference>
<dbReference type="AlphaFoldDB" id="F5YK77"/>
<evidence type="ECO:0000256" key="9">
    <source>
        <dbReference type="RuleBase" id="RU363032"/>
    </source>
</evidence>
<dbReference type="GO" id="GO:0006865">
    <property type="term" value="P:amino acid transport"/>
    <property type="evidence" value="ECO:0007669"/>
    <property type="project" value="UniProtKB-KW"/>
</dbReference>
<keyword evidence="8 9" id="KW-0472">Membrane</keyword>
<comment type="subcellular location">
    <subcellularLocation>
        <location evidence="1">Cell inner membrane</location>
        <topology evidence="1">Multi-pass membrane protein</topology>
    </subcellularLocation>
    <subcellularLocation>
        <location evidence="9">Cell membrane</location>
        <topology evidence="9">Multi-pass membrane protein</topology>
    </subcellularLocation>
</comment>
<dbReference type="InterPro" id="IPR000515">
    <property type="entry name" value="MetI-like"/>
</dbReference>
<evidence type="ECO:0000256" key="5">
    <source>
        <dbReference type="ARBA" id="ARBA00022692"/>
    </source>
</evidence>
<keyword evidence="5 9" id="KW-0812">Transmembrane</keyword>
<keyword evidence="7 9" id="KW-1133">Transmembrane helix</keyword>
<reference evidence="12" key="1">
    <citation type="submission" date="2009-12" db="EMBL/GenBank/DDBJ databases">
        <title>Complete sequence of Treponema primitia strain ZAS-2.</title>
        <authorList>
            <person name="Tetu S.G."/>
            <person name="Matson E."/>
            <person name="Ren Q."/>
            <person name="Seshadri R."/>
            <person name="Elbourne L."/>
            <person name="Hassan K.A."/>
            <person name="Durkin A."/>
            <person name="Radune D."/>
            <person name="Mohamoud Y."/>
            <person name="Shay R."/>
            <person name="Jin S."/>
            <person name="Zhang X."/>
            <person name="Lucey K."/>
            <person name="Ballor N.R."/>
            <person name="Ottesen E."/>
            <person name="Rosenthal R."/>
            <person name="Allen A."/>
            <person name="Leadbetter J.R."/>
            <person name="Paulsen I.T."/>
        </authorList>
    </citation>
    <scope>NUCLEOTIDE SEQUENCE [LARGE SCALE GENOMIC DNA]</scope>
    <source>
        <strain evidence="12">ATCC BAA-887 / DSM 12427 / ZAS-2</strain>
    </source>
</reference>
<name>F5YK77_TREPZ</name>
<dbReference type="Proteomes" id="UP000009223">
    <property type="component" value="Chromosome"/>
</dbReference>
<dbReference type="Gene3D" id="1.10.3720.10">
    <property type="entry name" value="MetI-like"/>
    <property type="match status" value="1"/>
</dbReference>
<evidence type="ECO:0000259" key="10">
    <source>
        <dbReference type="PROSITE" id="PS50928"/>
    </source>
</evidence>
<accession>F5YK77</accession>
<dbReference type="EMBL" id="CP001843">
    <property type="protein sequence ID" value="AEF84301.1"/>
    <property type="molecule type" value="Genomic_DNA"/>
</dbReference>
<evidence type="ECO:0000313" key="11">
    <source>
        <dbReference type="EMBL" id="AEF84301.1"/>
    </source>
</evidence>
<evidence type="ECO:0000256" key="4">
    <source>
        <dbReference type="ARBA" id="ARBA00022475"/>
    </source>
</evidence>
<dbReference type="GO" id="GO:0043190">
    <property type="term" value="C:ATP-binding cassette (ABC) transporter complex"/>
    <property type="evidence" value="ECO:0007669"/>
    <property type="project" value="InterPro"/>
</dbReference>
<comment type="similarity">
    <text evidence="2">Belongs to the binding-protein-dependent transport system permease family. HisMQ subfamily.</text>
</comment>
<dbReference type="OrthoDB" id="9774451at2"/>
<dbReference type="GO" id="GO:0022857">
    <property type="term" value="F:transmembrane transporter activity"/>
    <property type="evidence" value="ECO:0007669"/>
    <property type="project" value="InterPro"/>
</dbReference>
<sequence length="232" mass="25910">MKSAFLWQYAFDYFPKILRKVPTTLSIVLAATILGIILGVIIAFLRLEKVPILNILCKLFVSFSRGTPILIQMFVVYYALPALFAAIGIHLYRWEKIYYLYITYGLNTGAYFSEIFRSAILSVPKSQMDAAAAVGMTKFNAYFRIIIPQSIIIAIPSVGAMIAALLQDSSLGFAFGIIDVIGQVNVVGTRSTRILEGYFDAAIIFSVLTIVIEKLFGFIESKTRYQKLVSKQ</sequence>
<dbReference type="PANTHER" id="PTHR30614:SF0">
    <property type="entry name" value="L-CYSTINE TRANSPORT SYSTEM PERMEASE PROTEIN TCYL"/>
    <property type="match status" value="1"/>
</dbReference>
<dbReference type="InterPro" id="IPR035906">
    <property type="entry name" value="MetI-like_sf"/>
</dbReference>
<dbReference type="PROSITE" id="PS50928">
    <property type="entry name" value="ABC_TM1"/>
    <property type="match status" value="1"/>
</dbReference>
<feature type="transmembrane region" description="Helical" evidence="9">
    <location>
        <begin position="198"/>
        <end position="219"/>
    </location>
</feature>
<dbReference type="InterPro" id="IPR043429">
    <property type="entry name" value="ArtM/GltK/GlnP/TcyL/YhdX-like"/>
</dbReference>
<dbReference type="Pfam" id="PF00528">
    <property type="entry name" value="BPD_transp_1"/>
    <property type="match status" value="1"/>
</dbReference>
<dbReference type="STRING" id="545694.TREPR_3340"/>
<keyword evidence="12" id="KW-1185">Reference proteome</keyword>
<proteinExistence type="inferred from homology"/>
<dbReference type="RefSeq" id="WP_015706938.1">
    <property type="nucleotide sequence ID" value="NC_015578.1"/>
</dbReference>
<evidence type="ECO:0000256" key="2">
    <source>
        <dbReference type="ARBA" id="ARBA00010072"/>
    </source>
</evidence>
<evidence type="ECO:0000256" key="3">
    <source>
        <dbReference type="ARBA" id="ARBA00022448"/>
    </source>
</evidence>
<dbReference type="CDD" id="cd06261">
    <property type="entry name" value="TM_PBP2"/>
    <property type="match status" value="1"/>
</dbReference>
<evidence type="ECO:0000256" key="8">
    <source>
        <dbReference type="ARBA" id="ARBA00023136"/>
    </source>
</evidence>
<dbReference type="SUPFAM" id="SSF161098">
    <property type="entry name" value="MetI-like"/>
    <property type="match status" value="1"/>
</dbReference>
<dbReference type="PANTHER" id="PTHR30614">
    <property type="entry name" value="MEMBRANE COMPONENT OF AMINO ACID ABC TRANSPORTER"/>
    <property type="match status" value="1"/>
</dbReference>
<protein>
    <submittedName>
        <fullName evidence="11">ABC-type amino acid transport system, permease component</fullName>
    </submittedName>
</protein>
<keyword evidence="3 9" id="KW-0813">Transport</keyword>
<evidence type="ECO:0000256" key="1">
    <source>
        <dbReference type="ARBA" id="ARBA00004429"/>
    </source>
</evidence>